<proteinExistence type="predicted"/>
<dbReference type="Proteomes" id="UP000656804">
    <property type="component" value="Unassembled WGS sequence"/>
</dbReference>
<dbReference type="RefSeq" id="WP_194503511.1">
    <property type="nucleotide sequence ID" value="NZ_JADIVZ010000004.1"/>
</dbReference>
<sequence>MTVSALRCASRGVVSLTLAASAALVALGGAPTSATAAEPGPGSDTRTFDRLHDFTLPRSGELDGRPLRVQPDRYAAFDVDVDQLAAALPGSTGTSRITLPGPSGTRHTFVVAEDSVMQAGLQKAHPDIRTYAGHELGTADGAARSIRLDVSPLGVHASVRGEGGEGTWYLDPVVDAIGTTEHLSYRASALPAGQGLEEAPLTDALDGAVSSADLRQAARAARTAPDALVTRRTFRLALVTDPAYADYFGTDGQPASSDVVLAEKVILMNRVNQIYNDDFAIHLVLVDGTDQLDFATTEEATGADGPCGVDACYDPDDLDPDTGGCSSGLLTRNQFVIGQLIGADDYDIGHIMLGINGGGVAGLGVVGGEDKAAGCTGLPFPEGDFMAIDYVAHEMGHQFGANHTFDGTENACSAGNRNGATSVEPGSGSSVMAYAGICGTDDLQPHTDPYFSQRSIDEFTEHVTGSPSSYQEFQTITLRNFDTDGETVNLSYEGRVTSIVRGTSYNKVQVQNKLRDLTGANVTVGGYDSGQLQLNDGGFYVQWPGTADHPRIQVTSTTGDVEAFVGVQTNGGPGTNQGTASVTTNHAPSVTAPAAKTIPLRTPFTLTGSGTDSDGDSLLYLWEQNDVGNPLQGTGLVDNNKTTGPLFRVFGTRADVSLEDSLTYESEGENLADGNPSRTFPDMAQILADNTNAATGSCPTAGTAPVDPTIVDCYSEFLPTAAYRLASGSLTFRLTARDLFATGGGTQYDDTTLTLGSAGPFRVTSQPTPDSGQPQLDVVGGQPGTITWDVAGTDSATYAQNVRILLSTDGGQSFDTVLAQSTPNDGSADVTWPQVDTDQARIKVEAVGNYFFDVNRADFAITPSLAVTASPEQTSGQYSDSLDQAVQVTVTAAETDGSDLGLEVSGVPGLTATPVSTSASGERPGTATFSVDGPLTGPVGQQTATLTATAPDVESATSDLPVEVRPEDASVSYTGDTAVEATQNPQPVALSATVAQPDDGTPGDLTTAKVDFVDRDNGDVLCTASVASDGHAACGALLPHSGASTTYTIGSVVGGRFERDDAADDATLVVSDTDTTAPETTITSGPKERSFPLRTDSITFGFASSESGSTFECTFDGAPADCSGGSVTFTGLTQSTHRFEVAARDAAGNLDPTPAVRTFATPVEARRLTQETDGWRLRRGGHYYRNRMLVTAHRGQLLSYRVTDATKVGLFVTKQPGFGKVRVFLDGKRLTVIDLDRATKKNGAYGKIAVFDTPRSGLITIKTIRDKKVKIEGLGVYSPPVG</sequence>
<dbReference type="Gene3D" id="3.40.390.10">
    <property type="entry name" value="Collagenase (Catalytic Domain)"/>
    <property type="match status" value="1"/>
</dbReference>
<evidence type="ECO:0008006" key="5">
    <source>
        <dbReference type="Google" id="ProtNLM"/>
    </source>
</evidence>
<comment type="caution">
    <text evidence="3">The sequence shown here is derived from an EMBL/GenBank/DDBJ whole genome shotgun (WGS) entry which is preliminary data.</text>
</comment>
<keyword evidence="2" id="KW-0732">Signal</keyword>
<dbReference type="InterPro" id="IPR024079">
    <property type="entry name" value="MetalloPept_cat_dom_sf"/>
</dbReference>
<dbReference type="Pfam" id="PF13574">
    <property type="entry name" value="Reprolysin_2"/>
    <property type="match status" value="1"/>
</dbReference>
<keyword evidence="4" id="KW-1185">Reference proteome</keyword>
<feature type="signal peptide" evidence="2">
    <location>
        <begin position="1"/>
        <end position="36"/>
    </location>
</feature>
<protein>
    <recommendedName>
        <fullName evidence="5">Metallo-peptidase family M12B Reprolysin-like</fullName>
    </recommendedName>
</protein>
<dbReference type="SUPFAM" id="SSF55486">
    <property type="entry name" value="Metalloproteases ('zincins'), catalytic domain"/>
    <property type="match status" value="1"/>
</dbReference>
<evidence type="ECO:0000313" key="4">
    <source>
        <dbReference type="Proteomes" id="UP000656804"/>
    </source>
</evidence>
<reference evidence="3" key="1">
    <citation type="submission" date="2020-11" db="EMBL/GenBank/DDBJ databases">
        <title>Nocardioides sp. CBS4Y-1, whole genome shotgun sequence.</title>
        <authorList>
            <person name="Tuo L."/>
        </authorList>
    </citation>
    <scope>NUCLEOTIDE SEQUENCE</scope>
    <source>
        <strain evidence="3">CBS4Y-1</strain>
    </source>
</reference>
<feature type="chain" id="PRO_5037966813" description="Metallo-peptidase family M12B Reprolysin-like" evidence="2">
    <location>
        <begin position="37"/>
        <end position="1282"/>
    </location>
</feature>
<evidence type="ECO:0000313" key="3">
    <source>
        <dbReference type="EMBL" id="MBF4162282.1"/>
    </source>
</evidence>
<dbReference type="EMBL" id="JADIVZ010000004">
    <property type="protein sequence ID" value="MBF4162282.1"/>
    <property type="molecule type" value="Genomic_DNA"/>
</dbReference>
<evidence type="ECO:0000256" key="1">
    <source>
        <dbReference type="SAM" id="MobiDB-lite"/>
    </source>
</evidence>
<accession>A0A930UYX7</accession>
<organism evidence="3 4">
    <name type="scientific">Nocardioides acrostichi</name>
    <dbReference type="NCBI Taxonomy" id="2784339"/>
    <lineage>
        <taxon>Bacteria</taxon>
        <taxon>Bacillati</taxon>
        <taxon>Actinomycetota</taxon>
        <taxon>Actinomycetes</taxon>
        <taxon>Propionibacteriales</taxon>
        <taxon>Nocardioidaceae</taxon>
        <taxon>Nocardioides</taxon>
    </lineage>
</organism>
<gene>
    <name evidence="3" type="ORF">ISG29_11325</name>
</gene>
<dbReference type="GO" id="GO:0008237">
    <property type="term" value="F:metallopeptidase activity"/>
    <property type="evidence" value="ECO:0007669"/>
    <property type="project" value="InterPro"/>
</dbReference>
<feature type="region of interest" description="Disordered" evidence="1">
    <location>
        <begin position="912"/>
        <end position="936"/>
    </location>
</feature>
<name>A0A930UYX7_9ACTN</name>
<evidence type="ECO:0000256" key="2">
    <source>
        <dbReference type="SAM" id="SignalP"/>
    </source>
</evidence>